<feature type="transmembrane region" description="Helical" evidence="7">
    <location>
        <begin position="63"/>
        <end position="91"/>
    </location>
</feature>
<sequence length="202" mass="20931">MHISEGALSVPVLTAGAVLTAFGVAKGLKKLDQASLPQTAILSAVFFVGSLVHVPLGPSSIHLLLGGLMGVILGWICFPALLVALFLQAILFQFGGLLVLGVNTFDVAFPALLCYWAFGKMVQSPKQSLVIVGGFLAGGVSVFLTALTTALALYLSGEEFLLAAQGLVLGHLPLVLVEGVFTGFAAAFLRKVRPEVLGVTSI</sequence>
<dbReference type="InParanoid" id="A0A0D2GFI8"/>
<comment type="caution">
    <text evidence="8">The sequence shown here is derived from an EMBL/GenBank/DDBJ whole genome shotgun (WGS) entry which is preliminary data.</text>
</comment>
<evidence type="ECO:0000313" key="8">
    <source>
        <dbReference type="EMBL" id="KIX13707.1"/>
    </source>
</evidence>
<reference evidence="8 9" key="1">
    <citation type="submission" date="2013-11" db="EMBL/GenBank/DDBJ databases">
        <title>Metagenomic analysis of a methanogenic consortium involved in long chain n-alkane degradation.</title>
        <authorList>
            <person name="Davidova I.A."/>
            <person name="Callaghan A.V."/>
            <person name="Wawrik B."/>
            <person name="Pruitt S."/>
            <person name="Marks C."/>
            <person name="Duncan K.E."/>
            <person name="Suflita J.M."/>
        </authorList>
    </citation>
    <scope>NUCLEOTIDE SEQUENCE [LARGE SCALE GENOMIC DNA]</scope>
    <source>
        <strain evidence="8 9">SPR</strain>
    </source>
</reference>
<dbReference type="STRING" id="1429043.X474_12155"/>
<dbReference type="Gene3D" id="1.10.1760.20">
    <property type="match status" value="1"/>
</dbReference>
<evidence type="ECO:0000256" key="5">
    <source>
        <dbReference type="ARBA" id="ARBA00022989"/>
    </source>
</evidence>
<gene>
    <name evidence="8" type="ORF">X474_12155</name>
</gene>
<proteinExistence type="predicted"/>
<evidence type="ECO:0000313" key="9">
    <source>
        <dbReference type="Proteomes" id="UP000032233"/>
    </source>
</evidence>
<name>A0A0D2GFI8_9BACT</name>
<dbReference type="Proteomes" id="UP000032233">
    <property type="component" value="Unassembled WGS sequence"/>
</dbReference>
<dbReference type="PANTHER" id="PTHR34229">
    <property type="entry name" value="METAL TRANSPORT PROTEIN HI_1621-RELATED"/>
    <property type="match status" value="1"/>
</dbReference>
<dbReference type="AlphaFoldDB" id="A0A0D2GFI8"/>
<comment type="subcellular location">
    <subcellularLocation>
        <location evidence="1">Cell membrane</location>
        <topology evidence="1">Multi-pass membrane protein</topology>
    </subcellularLocation>
</comment>
<evidence type="ECO:0000256" key="3">
    <source>
        <dbReference type="ARBA" id="ARBA00022475"/>
    </source>
</evidence>
<feature type="transmembrane region" description="Helical" evidence="7">
    <location>
        <begin position="97"/>
        <end position="118"/>
    </location>
</feature>
<keyword evidence="9" id="KW-1185">Reference proteome</keyword>
<dbReference type="NCBIfam" id="NF004905">
    <property type="entry name" value="PRK06265.1-5"/>
    <property type="match status" value="1"/>
</dbReference>
<keyword evidence="2" id="KW-0813">Transport</keyword>
<feature type="transmembrane region" description="Helical" evidence="7">
    <location>
        <begin position="39"/>
        <end position="56"/>
    </location>
</feature>
<accession>A0A0D2GFI8</accession>
<protein>
    <submittedName>
        <fullName evidence="8">Cobalt transporter CbiM</fullName>
    </submittedName>
</protein>
<dbReference type="GO" id="GO:0000041">
    <property type="term" value="P:transition metal ion transport"/>
    <property type="evidence" value="ECO:0007669"/>
    <property type="project" value="InterPro"/>
</dbReference>
<dbReference type="GO" id="GO:0005886">
    <property type="term" value="C:plasma membrane"/>
    <property type="evidence" value="ECO:0007669"/>
    <property type="project" value="UniProtKB-SubCell"/>
</dbReference>
<dbReference type="Pfam" id="PF01891">
    <property type="entry name" value="CbiM"/>
    <property type="match status" value="1"/>
</dbReference>
<keyword evidence="4 7" id="KW-0812">Transmembrane</keyword>
<keyword evidence="3" id="KW-1003">Cell membrane</keyword>
<evidence type="ECO:0000256" key="6">
    <source>
        <dbReference type="ARBA" id="ARBA00023136"/>
    </source>
</evidence>
<keyword evidence="6 7" id="KW-0472">Membrane</keyword>
<evidence type="ECO:0000256" key="4">
    <source>
        <dbReference type="ARBA" id="ARBA00022692"/>
    </source>
</evidence>
<dbReference type="InterPro" id="IPR002751">
    <property type="entry name" value="CbiM/NikMN"/>
</dbReference>
<dbReference type="PATRIC" id="fig|1429043.3.peg.2590"/>
<dbReference type="EMBL" id="AZAC01000014">
    <property type="protein sequence ID" value="KIX13707.1"/>
    <property type="molecule type" value="Genomic_DNA"/>
</dbReference>
<dbReference type="OrthoDB" id="9792317at2"/>
<organism evidence="8 9">
    <name type="scientific">Dethiosulfatarculus sandiegensis</name>
    <dbReference type="NCBI Taxonomy" id="1429043"/>
    <lineage>
        <taxon>Bacteria</taxon>
        <taxon>Pseudomonadati</taxon>
        <taxon>Thermodesulfobacteriota</taxon>
        <taxon>Desulfarculia</taxon>
        <taxon>Desulfarculales</taxon>
        <taxon>Desulfarculaceae</taxon>
        <taxon>Dethiosulfatarculus</taxon>
    </lineage>
</organism>
<evidence type="ECO:0000256" key="2">
    <source>
        <dbReference type="ARBA" id="ARBA00022448"/>
    </source>
</evidence>
<evidence type="ECO:0000256" key="7">
    <source>
        <dbReference type="SAM" id="Phobius"/>
    </source>
</evidence>
<feature type="transmembrane region" description="Helical" evidence="7">
    <location>
        <begin position="130"/>
        <end position="155"/>
    </location>
</feature>
<dbReference type="RefSeq" id="WP_044349087.1">
    <property type="nucleotide sequence ID" value="NZ_AZAC01000014.1"/>
</dbReference>
<keyword evidence="5 7" id="KW-1133">Transmembrane helix</keyword>
<feature type="transmembrane region" description="Helical" evidence="7">
    <location>
        <begin position="167"/>
        <end position="189"/>
    </location>
</feature>
<dbReference type="PANTHER" id="PTHR34229:SF1">
    <property type="entry name" value="METAL TRANSPORT PROTEIN HI_1621-RELATED"/>
    <property type="match status" value="1"/>
</dbReference>
<evidence type="ECO:0000256" key="1">
    <source>
        <dbReference type="ARBA" id="ARBA00004651"/>
    </source>
</evidence>